<sequence length="133" mass="14452">MARVQAEESDTATLYDRLGGAAGIRRIVDGAVAAHMDNPLIAHRFQPYADRPERVEEIKQHTCDFFAAGSGGPDTYTGRSMAEAHRGMAIEAAEYDAAADDILGTMKTLNHDAEIRAEVGRILESLKTEIIHA</sequence>
<evidence type="ECO:0000256" key="3">
    <source>
        <dbReference type="ARBA" id="ARBA00022617"/>
    </source>
</evidence>
<accession>A0AAE4AUJ0</accession>
<evidence type="ECO:0000313" key="7">
    <source>
        <dbReference type="EMBL" id="MDQ0315884.1"/>
    </source>
</evidence>
<dbReference type="CDD" id="cd00454">
    <property type="entry name" value="TrHb1_N"/>
    <property type="match status" value="1"/>
</dbReference>
<dbReference type="InterPro" id="IPR001486">
    <property type="entry name" value="Hemoglobin_trunc"/>
</dbReference>
<keyword evidence="2" id="KW-0813">Transport</keyword>
<name>A0AAE4AUJ0_9HYPH</name>
<comment type="cofactor">
    <cofactor evidence="1">
        <name>heme</name>
        <dbReference type="ChEBI" id="CHEBI:30413"/>
    </cofactor>
</comment>
<dbReference type="GO" id="GO:0019825">
    <property type="term" value="F:oxygen binding"/>
    <property type="evidence" value="ECO:0007669"/>
    <property type="project" value="InterPro"/>
</dbReference>
<feature type="binding site" description="distal binding residue" evidence="6">
    <location>
        <position position="85"/>
    </location>
    <ligand>
        <name>heme</name>
        <dbReference type="ChEBI" id="CHEBI:30413"/>
    </ligand>
    <ligandPart>
        <name>Fe</name>
        <dbReference type="ChEBI" id="CHEBI:18248"/>
    </ligandPart>
</feature>
<evidence type="ECO:0000256" key="1">
    <source>
        <dbReference type="ARBA" id="ARBA00001971"/>
    </source>
</evidence>
<proteinExistence type="predicted"/>
<evidence type="ECO:0000256" key="6">
    <source>
        <dbReference type="PIRSR" id="PIRSR601486-1"/>
    </source>
</evidence>
<keyword evidence="8" id="KW-1185">Reference proteome</keyword>
<evidence type="ECO:0000256" key="2">
    <source>
        <dbReference type="ARBA" id="ARBA00022448"/>
    </source>
</evidence>
<dbReference type="Gene3D" id="1.10.490.10">
    <property type="entry name" value="Globins"/>
    <property type="match status" value="1"/>
</dbReference>
<keyword evidence="3 6" id="KW-0349">Heme</keyword>
<dbReference type="InterPro" id="IPR009050">
    <property type="entry name" value="Globin-like_sf"/>
</dbReference>
<dbReference type="GO" id="GO:0015671">
    <property type="term" value="P:oxygen transport"/>
    <property type="evidence" value="ECO:0007669"/>
    <property type="project" value="InterPro"/>
</dbReference>
<reference evidence="7" key="1">
    <citation type="submission" date="2023-07" db="EMBL/GenBank/DDBJ databases">
        <title>Genomic Encyclopedia of Type Strains, Phase IV (KMG-IV): sequencing the most valuable type-strain genomes for metagenomic binning, comparative biology and taxonomic classification.</title>
        <authorList>
            <person name="Goeker M."/>
        </authorList>
    </citation>
    <scope>NUCLEOTIDE SEQUENCE</scope>
    <source>
        <strain evidence="7">DSM 21202</strain>
    </source>
</reference>
<dbReference type="Proteomes" id="UP001229244">
    <property type="component" value="Unassembled WGS sequence"/>
</dbReference>
<keyword evidence="4 6" id="KW-0479">Metal-binding</keyword>
<feature type="binding site" description="distal binding residue" evidence="6">
    <location>
        <position position="61"/>
    </location>
    <ligand>
        <name>heme</name>
        <dbReference type="ChEBI" id="CHEBI:30413"/>
    </ligand>
    <ligandPart>
        <name>Fe</name>
        <dbReference type="ChEBI" id="CHEBI:18248"/>
    </ligandPart>
</feature>
<protein>
    <submittedName>
        <fullName evidence="7">Hemoglobin</fullName>
    </submittedName>
</protein>
<dbReference type="SUPFAM" id="SSF46458">
    <property type="entry name" value="Globin-like"/>
    <property type="match status" value="1"/>
</dbReference>
<organism evidence="7 8">
    <name type="scientific">Amorphus orientalis</name>
    <dbReference type="NCBI Taxonomy" id="649198"/>
    <lineage>
        <taxon>Bacteria</taxon>
        <taxon>Pseudomonadati</taxon>
        <taxon>Pseudomonadota</taxon>
        <taxon>Alphaproteobacteria</taxon>
        <taxon>Hyphomicrobiales</taxon>
        <taxon>Amorphaceae</taxon>
        <taxon>Amorphus</taxon>
    </lineage>
</organism>
<evidence type="ECO:0000256" key="5">
    <source>
        <dbReference type="ARBA" id="ARBA00023004"/>
    </source>
</evidence>
<dbReference type="GO" id="GO:0046872">
    <property type="term" value="F:metal ion binding"/>
    <property type="evidence" value="ECO:0007669"/>
    <property type="project" value="UniProtKB-KW"/>
</dbReference>
<dbReference type="GO" id="GO:0020037">
    <property type="term" value="F:heme binding"/>
    <property type="evidence" value="ECO:0007669"/>
    <property type="project" value="InterPro"/>
</dbReference>
<dbReference type="InterPro" id="IPR019795">
    <property type="entry name" value="Globin_bac-like_CS"/>
</dbReference>
<dbReference type="AlphaFoldDB" id="A0AAE4AUJ0"/>
<dbReference type="RefSeq" id="WP_306885712.1">
    <property type="nucleotide sequence ID" value="NZ_JAUSUL010000002.1"/>
</dbReference>
<keyword evidence="5 6" id="KW-0408">Iron</keyword>
<dbReference type="EMBL" id="JAUSUL010000002">
    <property type="protein sequence ID" value="MDQ0315884.1"/>
    <property type="molecule type" value="Genomic_DNA"/>
</dbReference>
<dbReference type="InterPro" id="IPR012292">
    <property type="entry name" value="Globin/Proto"/>
</dbReference>
<evidence type="ECO:0000313" key="8">
    <source>
        <dbReference type="Proteomes" id="UP001229244"/>
    </source>
</evidence>
<evidence type="ECO:0000256" key="4">
    <source>
        <dbReference type="ARBA" id="ARBA00022723"/>
    </source>
</evidence>
<dbReference type="PROSITE" id="PS01213">
    <property type="entry name" value="GLOBIN_FAM_2"/>
    <property type="match status" value="1"/>
</dbReference>
<comment type="caution">
    <text evidence="7">The sequence shown here is derived from an EMBL/GenBank/DDBJ whole genome shotgun (WGS) entry which is preliminary data.</text>
</comment>
<gene>
    <name evidence="7" type="ORF">J2S73_002341</name>
</gene>
<dbReference type="Pfam" id="PF01152">
    <property type="entry name" value="Bac_globin"/>
    <property type="match status" value="1"/>
</dbReference>